<comment type="domain">
    <text evidence="5">The QLQ domain and WRC domain may be involved in protein-protein interaction and DNA-binding, respectively.</text>
</comment>
<evidence type="ECO:0000259" key="7">
    <source>
        <dbReference type="PROSITE" id="PS51666"/>
    </source>
</evidence>
<evidence type="ECO:0000256" key="3">
    <source>
        <dbReference type="ARBA" id="ARBA00023242"/>
    </source>
</evidence>
<evidence type="ECO:0000256" key="2">
    <source>
        <dbReference type="ARBA" id="ARBA00008122"/>
    </source>
</evidence>
<evidence type="ECO:0000313" key="10">
    <source>
        <dbReference type="Proteomes" id="UP000594638"/>
    </source>
</evidence>
<dbReference type="Pfam" id="PF08880">
    <property type="entry name" value="QLQ"/>
    <property type="match status" value="1"/>
</dbReference>
<evidence type="ECO:0000259" key="8">
    <source>
        <dbReference type="PROSITE" id="PS51667"/>
    </source>
</evidence>
<feature type="region of interest" description="Disordered" evidence="6">
    <location>
        <begin position="420"/>
        <end position="439"/>
    </location>
</feature>
<dbReference type="GO" id="GO:0006355">
    <property type="term" value="P:regulation of DNA-templated transcription"/>
    <property type="evidence" value="ECO:0007669"/>
    <property type="project" value="InterPro"/>
</dbReference>
<feature type="region of interest" description="Disordered" evidence="6">
    <location>
        <begin position="246"/>
        <end position="288"/>
    </location>
</feature>
<evidence type="ECO:0000256" key="1">
    <source>
        <dbReference type="ARBA" id="ARBA00004123"/>
    </source>
</evidence>
<comment type="function">
    <text evidence="5">Transcription activator.</text>
</comment>
<feature type="domain" description="WRC" evidence="8">
    <location>
        <begin position="113"/>
        <end position="157"/>
    </location>
</feature>
<dbReference type="GO" id="GO:0099402">
    <property type="term" value="P:plant organ development"/>
    <property type="evidence" value="ECO:0007669"/>
    <property type="project" value="UniProtKB-ARBA"/>
</dbReference>
<keyword evidence="3 5" id="KW-0539">Nucleus</keyword>
<dbReference type="InterPro" id="IPR031137">
    <property type="entry name" value="GRF"/>
</dbReference>
<comment type="similarity">
    <text evidence="2 5">Belongs to the GRF family.</text>
</comment>
<reference evidence="9 10" key="1">
    <citation type="submission" date="2019-12" db="EMBL/GenBank/DDBJ databases">
        <authorList>
            <person name="Alioto T."/>
            <person name="Alioto T."/>
            <person name="Gomez Garrido J."/>
        </authorList>
    </citation>
    <scope>NUCLEOTIDE SEQUENCE [LARGE SCALE GENOMIC DNA]</scope>
</reference>
<sequence>MHSQTLPAFFLSAGIDAESKKREESSSLVKLELGIAGCGHVNPVRQKQEKAESSFTAEQLRELYYQTLVFNFIAYGLPVPFHFLLPIWKSIFQSDPSFTGFSIQNSDHGSMMDPELGRCRRTDGRKWRCSNNSLPKEKYCDRHMHRGRKCSRKHVERSKSDANNEILTSNIINIPSKTVPDPSYDTLTPDIRIKPISSSIPFDLDLTFSSSNPSNGVPAIKHGSNKNHDFIQPTIKACRHNVELKNNPNGDAYNAASITPTRASGKEANGNSSMKNGNNHSEGKDAGFNNVKARKVQIRNNNVFENNYAGSNAPGFGVSRDSILQSVSSSRCVTLGSLKEILTEAEPHRCKRTDGKKWRCSKDVVQGQNYCNSHMHRGAKRMVLDSELANGARFTSQSGCTSQAIPKVAYSSINLNAKPASPQEFTENKSTSSSDATTITDENVSTCNTLAISP</sequence>
<dbReference type="GO" id="GO:0006351">
    <property type="term" value="P:DNA-templated transcription"/>
    <property type="evidence" value="ECO:0007669"/>
    <property type="project" value="UniProtKB-UniRule"/>
</dbReference>
<accession>A0A8S0RI10</accession>
<dbReference type="OrthoDB" id="1103109at2759"/>
<evidence type="ECO:0000256" key="5">
    <source>
        <dbReference type="RuleBase" id="RU367127"/>
    </source>
</evidence>
<comment type="caution">
    <text evidence="4">Lacks conserved residue(s) required for the propagation of feature annotation.</text>
</comment>
<dbReference type="EMBL" id="CACTIH010003621">
    <property type="protein sequence ID" value="CAA2978657.1"/>
    <property type="molecule type" value="Genomic_DNA"/>
</dbReference>
<dbReference type="PANTHER" id="PTHR31602">
    <property type="entry name" value="GROWTH-REGULATING FACTOR 5"/>
    <property type="match status" value="1"/>
</dbReference>
<dbReference type="PROSITE" id="PS51667">
    <property type="entry name" value="WRC"/>
    <property type="match status" value="2"/>
</dbReference>
<dbReference type="AlphaFoldDB" id="A0A8S0RI10"/>
<dbReference type="InterPro" id="IPR014977">
    <property type="entry name" value="WRC_dom"/>
</dbReference>
<proteinExistence type="inferred from homology"/>
<feature type="domain" description="WRC" evidence="8">
    <location>
        <begin position="344"/>
        <end position="388"/>
    </location>
</feature>
<dbReference type="SMART" id="SM00951">
    <property type="entry name" value="QLQ"/>
    <property type="match status" value="1"/>
</dbReference>
<dbReference type="PANTHER" id="PTHR31602:SF81">
    <property type="entry name" value="GROWTH-REGULATING FACTOR 9"/>
    <property type="match status" value="1"/>
</dbReference>
<comment type="subcellular location">
    <subcellularLocation>
        <location evidence="1 5">Nucleus</location>
    </subcellularLocation>
</comment>
<keyword evidence="10" id="KW-1185">Reference proteome</keyword>
<feature type="compositionally biased region" description="Low complexity" evidence="6">
    <location>
        <begin position="430"/>
        <end position="439"/>
    </location>
</feature>
<keyword evidence="5" id="KW-0010">Activator</keyword>
<feature type="compositionally biased region" description="Polar residues" evidence="6">
    <location>
        <begin position="269"/>
        <end position="280"/>
    </location>
</feature>
<dbReference type="GO" id="GO:0005524">
    <property type="term" value="F:ATP binding"/>
    <property type="evidence" value="ECO:0007669"/>
    <property type="project" value="UniProtKB-UniRule"/>
</dbReference>
<feature type="domain" description="QLQ" evidence="7">
    <location>
        <begin position="54"/>
        <end position="89"/>
    </location>
</feature>
<dbReference type="InterPro" id="IPR014978">
    <property type="entry name" value="Gln-Leu-Gln_QLQ"/>
</dbReference>
<evidence type="ECO:0000313" key="9">
    <source>
        <dbReference type="EMBL" id="CAA2978657.1"/>
    </source>
</evidence>
<keyword evidence="5" id="KW-0805">Transcription regulation</keyword>
<dbReference type="PROSITE" id="PS51666">
    <property type="entry name" value="QLQ"/>
    <property type="match status" value="1"/>
</dbReference>
<gene>
    <name evidence="9" type="ORF">OLEA9_A091629</name>
</gene>
<dbReference type="Pfam" id="PF08879">
    <property type="entry name" value="WRC"/>
    <property type="match status" value="2"/>
</dbReference>
<dbReference type="Gramene" id="OE9A091629T7">
    <property type="protein sequence ID" value="OE9A091629C7"/>
    <property type="gene ID" value="OE9A091629"/>
</dbReference>
<dbReference type="GO" id="GO:0005634">
    <property type="term" value="C:nucleus"/>
    <property type="evidence" value="ECO:0007669"/>
    <property type="project" value="UniProtKB-SubCell"/>
</dbReference>
<dbReference type="Proteomes" id="UP000594638">
    <property type="component" value="Unassembled WGS sequence"/>
</dbReference>
<evidence type="ECO:0000256" key="6">
    <source>
        <dbReference type="SAM" id="MobiDB-lite"/>
    </source>
</evidence>
<name>A0A8S0RI10_OLEEU</name>
<comment type="caution">
    <text evidence="9">The sequence shown here is derived from an EMBL/GenBank/DDBJ whole genome shotgun (WGS) entry which is preliminary data.</text>
</comment>
<keyword evidence="5" id="KW-0804">Transcription</keyword>
<organism evidence="9 10">
    <name type="scientific">Olea europaea subsp. europaea</name>
    <dbReference type="NCBI Taxonomy" id="158383"/>
    <lineage>
        <taxon>Eukaryota</taxon>
        <taxon>Viridiplantae</taxon>
        <taxon>Streptophyta</taxon>
        <taxon>Embryophyta</taxon>
        <taxon>Tracheophyta</taxon>
        <taxon>Spermatophyta</taxon>
        <taxon>Magnoliopsida</taxon>
        <taxon>eudicotyledons</taxon>
        <taxon>Gunneridae</taxon>
        <taxon>Pentapetalae</taxon>
        <taxon>asterids</taxon>
        <taxon>lamiids</taxon>
        <taxon>Lamiales</taxon>
        <taxon>Oleaceae</taxon>
        <taxon>Oleeae</taxon>
        <taxon>Olea</taxon>
    </lineage>
</organism>
<evidence type="ECO:0000256" key="4">
    <source>
        <dbReference type="PROSITE-ProRule" id="PRU01002"/>
    </source>
</evidence>
<protein>
    <recommendedName>
        <fullName evidence="5">Growth-regulating factor</fullName>
    </recommendedName>
</protein>